<dbReference type="PANTHER" id="PTHR43364">
    <property type="entry name" value="NADH-SPECIFIC METHYLGLYOXAL REDUCTASE-RELATED"/>
    <property type="match status" value="1"/>
</dbReference>
<dbReference type="GO" id="GO:0005829">
    <property type="term" value="C:cytosol"/>
    <property type="evidence" value="ECO:0007669"/>
    <property type="project" value="TreeGrafter"/>
</dbReference>
<dbReference type="SUPFAM" id="SSF51430">
    <property type="entry name" value="NAD(P)-linked oxidoreductase"/>
    <property type="match status" value="1"/>
</dbReference>
<organism evidence="3 4">
    <name type="scientific">Croceicoccus marinus</name>
    <dbReference type="NCBI Taxonomy" id="450378"/>
    <lineage>
        <taxon>Bacteria</taxon>
        <taxon>Pseudomonadati</taxon>
        <taxon>Pseudomonadota</taxon>
        <taxon>Alphaproteobacteria</taxon>
        <taxon>Sphingomonadales</taxon>
        <taxon>Erythrobacteraceae</taxon>
        <taxon>Croceicoccus</taxon>
    </lineage>
</organism>
<dbReference type="KEGG" id="cman:A9D14_13695"/>
<name>A0A1Z1FE52_9SPHN</name>
<evidence type="ECO:0000256" key="1">
    <source>
        <dbReference type="ARBA" id="ARBA00023002"/>
    </source>
</evidence>
<keyword evidence="1" id="KW-0560">Oxidoreductase</keyword>
<reference evidence="3" key="1">
    <citation type="submission" date="2017-01" db="EMBL/GenBank/DDBJ databases">
        <title>Complete genome sequence of esterase-producing bacterium Croceicoccus marinus E4A9.</title>
        <authorList>
            <person name="Wu Y.-H."/>
            <person name="Cheng H."/>
            <person name="Xu L."/>
            <person name="Huo Y.-Y."/>
            <person name="Wang C.-S."/>
            <person name="Xu X.-W."/>
        </authorList>
    </citation>
    <scope>NUCLEOTIDE SEQUENCE [LARGE SCALE GENOMIC DNA]</scope>
    <source>
        <strain evidence="3">E4A9</strain>
    </source>
</reference>
<dbReference type="Pfam" id="PF00248">
    <property type="entry name" value="Aldo_ket_red"/>
    <property type="match status" value="1"/>
</dbReference>
<dbReference type="Proteomes" id="UP000195807">
    <property type="component" value="Chromosome"/>
</dbReference>
<dbReference type="CDD" id="cd19091">
    <property type="entry name" value="AKR_PsAKR"/>
    <property type="match status" value="1"/>
</dbReference>
<keyword evidence="4" id="KW-1185">Reference proteome</keyword>
<dbReference type="GO" id="GO:0016491">
    <property type="term" value="F:oxidoreductase activity"/>
    <property type="evidence" value="ECO:0007669"/>
    <property type="project" value="UniProtKB-KW"/>
</dbReference>
<gene>
    <name evidence="3" type="ORF">A9D14_13695</name>
</gene>
<dbReference type="Gene3D" id="3.20.20.100">
    <property type="entry name" value="NADP-dependent oxidoreductase domain"/>
    <property type="match status" value="1"/>
</dbReference>
<dbReference type="AlphaFoldDB" id="A0A1Z1FE52"/>
<evidence type="ECO:0000313" key="3">
    <source>
        <dbReference type="EMBL" id="ARU17022.1"/>
    </source>
</evidence>
<dbReference type="OrthoDB" id="7181835at2"/>
<dbReference type="EMBL" id="CP019602">
    <property type="protein sequence ID" value="ARU17022.1"/>
    <property type="molecule type" value="Genomic_DNA"/>
</dbReference>
<evidence type="ECO:0000259" key="2">
    <source>
        <dbReference type="Pfam" id="PF00248"/>
    </source>
</evidence>
<feature type="domain" description="NADP-dependent oxidoreductase" evidence="2">
    <location>
        <begin position="15"/>
        <end position="317"/>
    </location>
</feature>
<dbReference type="PANTHER" id="PTHR43364:SF18">
    <property type="entry name" value="OXIDOREDUCTASE"/>
    <property type="match status" value="1"/>
</dbReference>
<dbReference type="STRING" id="450378.GCA_001661675_02750"/>
<dbReference type="InterPro" id="IPR050523">
    <property type="entry name" value="AKR_Detox_Biosynth"/>
</dbReference>
<proteinExistence type="predicted"/>
<dbReference type="RefSeq" id="WP_066847476.1">
    <property type="nucleotide sequence ID" value="NZ_CP019602.1"/>
</dbReference>
<evidence type="ECO:0000313" key="4">
    <source>
        <dbReference type="Proteomes" id="UP000195807"/>
    </source>
</evidence>
<dbReference type="FunFam" id="3.20.20.100:FF:000004">
    <property type="entry name" value="Oxidoreductase, aldo/keto reductase"/>
    <property type="match status" value="1"/>
</dbReference>
<protein>
    <submittedName>
        <fullName evidence="3">Aldo/keto reductase</fullName>
    </submittedName>
</protein>
<dbReference type="InterPro" id="IPR036812">
    <property type="entry name" value="NAD(P)_OxRdtase_dom_sf"/>
</dbReference>
<accession>A0A1Z1FE52</accession>
<sequence length="347" mass="37531">MRYNRLGRTGLFVSELCLGTMTFGEGEGMFAQMGALKQADVNPLVKAAIDAGVNFIDTADIYSAGKSEQSVARAIRELGLNRDELVIATKALGPMGEGVNARGASRYHLLNAIDASLARLEMDHVDLYQIHGWDPATPIEETLRALDTIVQSGRARYVGVSNWAAWQIARAIGKTEQFGLAPLASLQAYYSMIGRDIEHEIVPMLEAEGLGLMVWSPLAGGFLSGKFRRGQEGEGRRAGFDFPPIDRDRGYDAVEAMDDIAASHGATVPQVALAWLLAKPAVSSVIVGARKLSQLEDNLGACDVQLSQEEVARLDGADPRRVQYPGWMIDRQAAFRRGGKVGGEPTD</sequence>
<dbReference type="InterPro" id="IPR023210">
    <property type="entry name" value="NADP_OxRdtase_dom"/>
</dbReference>